<evidence type="ECO:0000313" key="11">
    <source>
        <dbReference type="Proteomes" id="UP000037755"/>
    </source>
</evidence>
<dbReference type="PATRIC" id="fig|1202724.3.peg.540"/>
<dbReference type="SUPFAM" id="SSF47384">
    <property type="entry name" value="Homodimeric domain of signal transducing histidine kinase"/>
    <property type="match status" value="1"/>
</dbReference>
<sequence>MIGVELGLALLLLTFCLTSLVLITIVARTLNKANAKANRATNNFRYIVQASPYAILMTDKNGLIQEVNHEAEKVFGYTKHELLGKSVGILVPGISRDAWMERRTALFADPQTRQVGFHDEIISVKKDGTEFPIEITLTPLNLSRDTYSILSFIKDITQRRANEELIKTQLTELQHKNEELEQFNYISSHDLQEPLRTVSNYIMLLEEDYPYVIRGEIKEHLQSINNAVNRMRTLVRSLLDFGKLGQNRKMSAVDTHEVTNHVVEDLQGLIKENNATVLIEGTLPKLYAYALELRQLLQNLVNNAIKFKSKERPPVVSISATSIEGYYQFKVADNGIGIAPEHREKIFNIFQKLHAEEKFAGHGIGLANCKKIAEMHGGRIWVESEPGKGSIFIFTILKFKA</sequence>
<dbReference type="STRING" id="1202724.AM493_02635"/>
<dbReference type="InterPro" id="IPR005467">
    <property type="entry name" value="His_kinase_dom"/>
</dbReference>
<dbReference type="InterPro" id="IPR000700">
    <property type="entry name" value="PAS-assoc_C"/>
</dbReference>
<dbReference type="InterPro" id="IPR013767">
    <property type="entry name" value="PAS_fold"/>
</dbReference>
<evidence type="ECO:0000256" key="2">
    <source>
        <dbReference type="ARBA" id="ARBA00012438"/>
    </source>
</evidence>
<evidence type="ECO:0000259" key="9">
    <source>
        <dbReference type="PROSITE" id="PS50113"/>
    </source>
</evidence>
<comment type="caution">
    <text evidence="10">The sequence shown here is derived from an EMBL/GenBank/DDBJ whole genome shotgun (WGS) entry which is preliminary data.</text>
</comment>
<keyword evidence="6" id="KW-0812">Transmembrane</keyword>
<gene>
    <name evidence="10" type="ORF">AM493_02635</name>
</gene>
<feature type="domain" description="PAS" evidence="8">
    <location>
        <begin position="40"/>
        <end position="86"/>
    </location>
</feature>
<comment type="catalytic activity">
    <reaction evidence="1">
        <text>ATP + protein L-histidine = ADP + protein N-phospho-L-histidine.</text>
        <dbReference type="EC" id="2.7.13.3"/>
    </reaction>
</comment>
<dbReference type="PROSITE" id="PS50112">
    <property type="entry name" value="PAS"/>
    <property type="match status" value="1"/>
</dbReference>
<dbReference type="FunFam" id="3.30.565.10:FF:000006">
    <property type="entry name" value="Sensor histidine kinase WalK"/>
    <property type="match status" value="1"/>
</dbReference>
<dbReference type="SMART" id="SM00387">
    <property type="entry name" value="HATPase_c"/>
    <property type="match status" value="1"/>
</dbReference>
<protein>
    <recommendedName>
        <fullName evidence="2">histidine kinase</fullName>
        <ecNumber evidence="2">2.7.13.3</ecNumber>
    </recommendedName>
</protein>
<evidence type="ECO:0000256" key="3">
    <source>
        <dbReference type="ARBA" id="ARBA00022553"/>
    </source>
</evidence>
<evidence type="ECO:0000256" key="4">
    <source>
        <dbReference type="ARBA" id="ARBA00022679"/>
    </source>
</evidence>
<evidence type="ECO:0000256" key="1">
    <source>
        <dbReference type="ARBA" id="ARBA00000085"/>
    </source>
</evidence>
<dbReference type="PROSITE" id="PS50113">
    <property type="entry name" value="PAC"/>
    <property type="match status" value="1"/>
</dbReference>
<keyword evidence="6" id="KW-1133">Transmembrane helix</keyword>
<dbReference type="Proteomes" id="UP000037755">
    <property type="component" value="Unassembled WGS sequence"/>
</dbReference>
<dbReference type="InterPro" id="IPR036890">
    <property type="entry name" value="HATPase_C_sf"/>
</dbReference>
<dbReference type="Gene3D" id="3.30.565.10">
    <property type="entry name" value="Histidine kinase-like ATPase, C-terminal domain"/>
    <property type="match status" value="1"/>
</dbReference>
<dbReference type="SUPFAM" id="SSF55785">
    <property type="entry name" value="PYP-like sensor domain (PAS domain)"/>
    <property type="match status" value="1"/>
</dbReference>
<dbReference type="PROSITE" id="PS50109">
    <property type="entry name" value="HIS_KIN"/>
    <property type="match status" value="1"/>
</dbReference>
<keyword evidence="11" id="KW-1185">Reference proteome</keyword>
<organism evidence="10 11">
    <name type="scientific">Flavobacterium akiainvivens</name>
    <dbReference type="NCBI Taxonomy" id="1202724"/>
    <lineage>
        <taxon>Bacteria</taxon>
        <taxon>Pseudomonadati</taxon>
        <taxon>Bacteroidota</taxon>
        <taxon>Flavobacteriia</taxon>
        <taxon>Flavobacteriales</taxon>
        <taxon>Flavobacteriaceae</taxon>
        <taxon>Flavobacterium</taxon>
    </lineage>
</organism>
<evidence type="ECO:0000313" key="10">
    <source>
        <dbReference type="EMBL" id="KOS08173.1"/>
    </source>
</evidence>
<dbReference type="CDD" id="cd00130">
    <property type="entry name" value="PAS"/>
    <property type="match status" value="1"/>
</dbReference>
<dbReference type="InterPro" id="IPR004358">
    <property type="entry name" value="Sig_transdc_His_kin-like_C"/>
</dbReference>
<dbReference type="Pfam" id="PF00512">
    <property type="entry name" value="HisKA"/>
    <property type="match status" value="1"/>
</dbReference>
<feature type="domain" description="PAC" evidence="9">
    <location>
        <begin position="117"/>
        <end position="168"/>
    </location>
</feature>
<dbReference type="SMART" id="SM00091">
    <property type="entry name" value="PAS"/>
    <property type="match status" value="1"/>
</dbReference>
<dbReference type="InterPro" id="IPR036097">
    <property type="entry name" value="HisK_dim/P_sf"/>
</dbReference>
<dbReference type="Gene3D" id="3.30.450.20">
    <property type="entry name" value="PAS domain"/>
    <property type="match status" value="1"/>
</dbReference>
<dbReference type="InterPro" id="IPR000014">
    <property type="entry name" value="PAS"/>
</dbReference>
<evidence type="ECO:0000259" key="8">
    <source>
        <dbReference type="PROSITE" id="PS50112"/>
    </source>
</evidence>
<feature type="domain" description="Histidine kinase" evidence="7">
    <location>
        <begin position="186"/>
        <end position="400"/>
    </location>
</feature>
<dbReference type="EMBL" id="LIYD01000005">
    <property type="protein sequence ID" value="KOS08173.1"/>
    <property type="molecule type" value="Genomic_DNA"/>
</dbReference>
<keyword evidence="6" id="KW-0472">Membrane</keyword>
<dbReference type="CDD" id="cd00082">
    <property type="entry name" value="HisKA"/>
    <property type="match status" value="1"/>
</dbReference>
<dbReference type="NCBIfam" id="TIGR00229">
    <property type="entry name" value="sensory_box"/>
    <property type="match status" value="1"/>
</dbReference>
<keyword evidence="4" id="KW-0808">Transferase</keyword>
<dbReference type="GO" id="GO:0000155">
    <property type="term" value="F:phosphorelay sensor kinase activity"/>
    <property type="evidence" value="ECO:0007669"/>
    <property type="project" value="InterPro"/>
</dbReference>
<dbReference type="PRINTS" id="PR00344">
    <property type="entry name" value="BCTRLSENSOR"/>
</dbReference>
<evidence type="ECO:0000259" key="7">
    <source>
        <dbReference type="PROSITE" id="PS50109"/>
    </source>
</evidence>
<dbReference type="Gene3D" id="1.10.287.130">
    <property type="match status" value="1"/>
</dbReference>
<dbReference type="InterPro" id="IPR003661">
    <property type="entry name" value="HisK_dim/P_dom"/>
</dbReference>
<dbReference type="PANTHER" id="PTHR43304:SF1">
    <property type="entry name" value="PAC DOMAIN-CONTAINING PROTEIN"/>
    <property type="match status" value="1"/>
</dbReference>
<evidence type="ECO:0000256" key="6">
    <source>
        <dbReference type="SAM" id="Phobius"/>
    </source>
</evidence>
<keyword evidence="3" id="KW-0597">Phosphoprotein</keyword>
<dbReference type="InterPro" id="IPR003594">
    <property type="entry name" value="HATPase_dom"/>
</dbReference>
<dbReference type="InterPro" id="IPR035965">
    <property type="entry name" value="PAS-like_dom_sf"/>
</dbReference>
<keyword evidence="5" id="KW-0418">Kinase</keyword>
<accession>A0A0M8MC91</accession>
<dbReference type="Pfam" id="PF00989">
    <property type="entry name" value="PAS"/>
    <property type="match status" value="1"/>
</dbReference>
<dbReference type="PANTHER" id="PTHR43304">
    <property type="entry name" value="PHYTOCHROME-LIKE PROTEIN CPH1"/>
    <property type="match status" value="1"/>
</dbReference>
<reference evidence="10 11" key="1">
    <citation type="submission" date="2015-08" db="EMBL/GenBank/DDBJ databases">
        <title>Whole genome sequence of Flavobacterium akiainvivens IK-1T, from decaying Wikstroemia oahuensis, an endemic Hawaiian shrub.</title>
        <authorList>
            <person name="Wan X."/>
            <person name="Hou S."/>
            <person name="Saito J."/>
            <person name="Donachie S."/>
        </authorList>
    </citation>
    <scope>NUCLEOTIDE SEQUENCE [LARGE SCALE GENOMIC DNA]</scope>
    <source>
        <strain evidence="10 11">IK-1</strain>
    </source>
</reference>
<dbReference type="GO" id="GO:0006355">
    <property type="term" value="P:regulation of DNA-templated transcription"/>
    <property type="evidence" value="ECO:0007669"/>
    <property type="project" value="InterPro"/>
</dbReference>
<proteinExistence type="predicted"/>
<dbReference type="AlphaFoldDB" id="A0A0M8MC91"/>
<evidence type="ECO:0000256" key="5">
    <source>
        <dbReference type="ARBA" id="ARBA00022777"/>
    </source>
</evidence>
<dbReference type="InterPro" id="IPR052162">
    <property type="entry name" value="Sensor_kinase/Photoreceptor"/>
</dbReference>
<name>A0A0M8MC91_9FLAO</name>
<dbReference type="SUPFAM" id="SSF55874">
    <property type="entry name" value="ATPase domain of HSP90 chaperone/DNA topoisomerase II/histidine kinase"/>
    <property type="match status" value="1"/>
</dbReference>
<dbReference type="EC" id="2.7.13.3" evidence="2"/>
<dbReference type="Pfam" id="PF02518">
    <property type="entry name" value="HATPase_c"/>
    <property type="match status" value="1"/>
</dbReference>
<dbReference type="SMART" id="SM00388">
    <property type="entry name" value="HisKA"/>
    <property type="match status" value="1"/>
</dbReference>
<feature type="transmembrane region" description="Helical" evidence="6">
    <location>
        <begin position="6"/>
        <end position="27"/>
    </location>
</feature>